<feature type="region of interest" description="Disordered" evidence="1">
    <location>
        <begin position="145"/>
        <end position="170"/>
    </location>
</feature>
<evidence type="ECO:0000256" key="2">
    <source>
        <dbReference type="SAM" id="Phobius"/>
    </source>
</evidence>
<reference evidence="4 5" key="1">
    <citation type="submission" date="2015-01" db="EMBL/GenBank/DDBJ databases">
        <title>Complete genome of Pseudomonas batumici UCM B-321 producer of the batumin antibiotic with strong antistaphilococcal and potential anticancer activity.</title>
        <authorList>
            <person name="Klochko V.V."/>
            <person name="Zelena L.B."/>
            <person name="Elena K.A."/>
            <person name="Reva O.N."/>
        </authorList>
    </citation>
    <scope>NUCLEOTIDE SEQUENCE [LARGE SCALE GENOMIC DNA]</scope>
    <source>
        <strain evidence="4 5">UCM B-321</strain>
    </source>
</reference>
<dbReference type="AlphaFoldDB" id="A0A0C2I0Y3"/>
<dbReference type="Proteomes" id="UP000031535">
    <property type="component" value="Unassembled WGS sequence"/>
</dbReference>
<dbReference type="OrthoDB" id="7022871at2"/>
<protein>
    <submittedName>
        <fullName evidence="4">Biofilm PGA synthesis auxiliary protein PgaD</fullName>
    </submittedName>
</protein>
<organism evidence="4 5">
    <name type="scientific">Pseudomonas batumici</name>
    <dbReference type="NCBI Taxonomy" id="226910"/>
    <lineage>
        <taxon>Bacteria</taxon>
        <taxon>Pseudomonadati</taxon>
        <taxon>Pseudomonadota</taxon>
        <taxon>Gammaproteobacteria</taxon>
        <taxon>Pseudomonadales</taxon>
        <taxon>Pseudomonadaceae</taxon>
        <taxon>Pseudomonas</taxon>
    </lineage>
</organism>
<dbReference type="STRING" id="226910.UCMB321_5631"/>
<keyword evidence="5" id="KW-1185">Reference proteome</keyword>
<dbReference type="NCBIfam" id="TIGR03940">
    <property type="entry name" value="PGA_PgaD"/>
    <property type="match status" value="1"/>
</dbReference>
<feature type="transmembrane region" description="Helical" evidence="2">
    <location>
        <begin position="60"/>
        <end position="78"/>
    </location>
</feature>
<evidence type="ECO:0000313" key="4">
    <source>
        <dbReference type="EMBL" id="KIH80600.1"/>
    </source>
</evidence>
<name>A0A0C2I0Y3_9PSED</name>
<evidence type="ECO:0000256" key="1">
    <source>
        <dbReference type="SAM" id="MobiDB-lite"/>
    </source>
</evidence>
<dbReference type="EMBL" id="JXDG01000082">
    <property type="protein sequence ID" value="KIH80600.1"/>
    <property type="molecule type" value="Genomic_DNA"/>
</dbReference>
<keyword evidence="2" id="KW-1133">Transmembrane helix</keyword>
<keyword evidence="2" id="KW-0472">Membrane</keyword>
<dbReference type="RefSeq" id="WP_040071958.1">
    <property type="nucleotide sequence ID" value="NZ_CP144470.1"/>
</dbReference>
<proteinExistence type="predicted"/>
<dbReference type="GO" id="GO:0043709">
    <property type="term" value="P:cell adhesion involved in single-species biofilm formation"/>
    <property type="evidence" value="ECO:0007669"/>
    <property type="project" value="InterPro"/>
</dbReference>
<keyword evidence="2" id="KW-0812">Transmembrane</keyword>
<dbReference type="InterPro" id="IPR023829">
    <property type="entry name" value="PGA_PgaD"/>
</dbReference>
<dbReference type="EMBL" id="JXDG01000112">
    <property type="protein sequence ID" value="KIH80511.1"/>
    <property type="molecule type" value="Genomic_DNA"/>
</dbReference>
<accession>A0A0C2I0Y3</accession>
<evidence type="ECO:0000313" key="5">
    <source>
        <dbReference type="Proteomes" id="UP000031535"/>
    </source>
</evidence>
<dbReference type="PATRIC" id="fig|226910.6.peg.5618"/>
<gene>
    <name evidence="4" type="ORF">UCMB321_5631</name>
    <name evidence="3" type="ORF">UCMB321_5720</name>
</gene>
<evidence type="ECO:0000313" key="3">
    <source>
        <dbReference type="EMBL" id="KIH80511.1"/>
    </source>
</evidence>
<comment type="caution">
    <text evidence="4">The sequence shown here is derived from an EMBL/GenBank/DDBJ whole genome shotgun (WGS) entry which is preliminary data.</text>
</comment>
<feature type="transmembrane region" description="Helical" evidence="2">
    <location>
        <begin position="12"/>
        <end position="32"/>
    </location>
</feature>
<sequence>MKIIRTRQRPFLVVVDTILTLLAWTGLLYLLIQGLWPLFDGHTGPRIDVSFFDALNTLEVYLWIGLLNAVVLVSWARYQQRKSRSFSQRRLPAPVVGDEGLSRSFKLSEDKFARMRQSARMVVHNDEQGGVREVFTHLYRVEPQEQPRPLAPPAHPHVIRLSSEDEGDRA</sequence>
<dbReference type="Pfam" id="PF13994">
    <property type="entry name" value="PgaD"/>
    <property type="match status" value="1"/>
</dbReference>